<protein>
    <submittedName>
        <fullName evidence="1">Uncharacterized protein</fullName>
    </submittedName>
</protein>
<reference evidence="1 2" key="1">
    <citation type="journal article" date="2019" name="Int. J. Syst. Evol. Microbiol.">
        <title>The Global Catalogue of Microorganisms (GCM) 10K type strain sequencing project: providing services to taxonomists for standard genome sequencing and annotation.</title>
        <authorList>
            <consortium name="The Broad Institute Genomics Platform"/>
            <consortium name="The Broad Institute Genome Sequencing Center for Infectious Disease"/>
            <person name="Wu L."/>
            <person name="Ma J."/>
        </authorList>
    </citation>
    <scope>NUCLEOTIDE SEQUENCE [LARGE SCALE GENOMIC DNA]</scope>
    <source>
        <strain evidence="1 2">JCM 6238</strain>
    </source>
</reference>
<accession>A0ABN3FQR1</accession>
<name>A0ABN3FQR1_9ACTN</name>
<sequence length="136" mass="14319">MWLRSGWCWAGFDPAATTGQKDARVVWLRSGWYWAGSDPAATTRQEAALGCVVVPGRCWAGFRRAAMVRRIGAAVNIAAPLSAASAAVAGTFVECLSRRIGSGVHARGAVEAVFAIDFSPPFGYPEPLCGSPSFTA</sequence>
<organism evidence="1 2">
    <name type="scientific">Glycomyces rutgersensis</name>
    <dbReference type="NCBI Taxonomy" id="58115"/>
    <lineage>
        <taxon>Bacteria</taxon>
        <taxon>Bacillati</taxon>
        <taxon>Actinomycetota</taxon>
        <taxon>Actinomycetes</taxon>
        <taxon>Glycomycetales</taxon>
        <taxon>Glycomycetaceae</taxon>
        <taxon>Glycomyces</taxon>
    </lineage>
</organism>
<dbReference type="EMBL" id="BAAASX010000004">
    <property type="protein sequence ID" value="GAA2335467.1"/>
    <property type="molecule type" value="Genomic_DNA"/>
</dbReference>
<evidence type="ECO:0000313" key="2">
    <source>
        <dbReference type="Proteomes" id="UP001501584"/>
    </source>
</evidence>
<comment type="caution">
    <text evidence="1">The sequence shown here is derived from an EMBL/GenBank/DDBJ whole genome shotgun (WGS) entry which is preliminary data.</text>
</comment>
<dbReference type="Proteomes" id="UP001501584">
    <property type="component" value="Unassembled WGS sequence"/>
</dbReference>
<keyword evidence="2" id="KW-1185">Reference proteome</keyword>
<gene>
    <name evidence="1" type="ORF">GCM10010403_29410</name>
</gene>
<proteinExistence type="predicted"/>
<evidence type="ECO:0000313" key="1">
    <source>
        <dbReference type="EMBL" id="GAA2335467.1"/>
    </source>
</evidence>